<keyword evidence="3" id="KW-1185">Reference proteome</keyword>
<sequence>MGMKKFKMLNIICASCDLSSKEKLAAQYFIYKSNKSGECYPSVYTIARACGASERTIQRATKKLQEKGFISIIERYVEGKQTSNQYCLNTLVIEELERKKEVEKENKAIDEEETKFENLVVEYEDLFVFEEEKDIDDECLMNLSTSNNGVDKAVDIKDNCDYEDVEVMDYDLSDNEITKILIIESKEEHVDENDKEVNLDVKDTYYSESKSFNKWRKKYILSFNKNIIKKSVNQGNIEEIKYIEEVVNKKIEKIDKIIRRYVHTKKEPKLHIKFNREQAKQFWEWYLDYGDIENIYKCYLERKRKG</sequence>
<dbReference type="KEGG" id="ahb:bsdtb5_14060"/>
<keyword evidence="1" id="KW-0175">Coiled coil</keyword>
<feature type="coiled-coil region" evidence="1">
    <location>
        <begin position="92"/>
        <end position="122"/>
    </location>
</feature>
<evidence type="ECO:0008006" key="4">
    <source>
        <dbReference type="Google" id="ProtNLM"/>
    </source>
</evidence>
<evidence type="ECO:0000313" key="3">
    <source>
        <dbReference type="Proteomes" id="UP000595897"/>
    </source>
</evidence>
<organism evidence="2 3">
    <name type="scientific">Anaeromicropila herbilytica</name>
    <dbReference type="NCBI Taxonomy" id="2785025"/>
    <lineage>
        <taxon>Bacteria</taxon>
        <taxon>Bacillati</taxon>
        <taxon>Bacillota</taxon>
        <taxon>Clostridia</taxon>
        <taxon>Lachnospirales</taxon>
        <taxon>Lachnospiraceae</taxon>
        <taxon>Anaeromicropila</taxon>
    </lineage>
</organism>
<protein>
    <recommendedName>
        <fullName evidence="4">Helix-turn-helix domain-containing protein</fullName>
    </recommendedName>
</protein>
<dbReference type="InterPro" id="IPR036388">
    <property type="entry name" value="WH-like_DNA-bd_sf"/>
</dbReference>
<proteinExistence type="predicted"/>
<evidence type="ECO:0000256" key="1">
    <source>
        <dbReference type="SAM" id="Coils"/>
    </source>
</evidence>
<accession>A0A7R7ICQ2</accession>
<dbReference type="Pfam" id="PF13730">
    <property type="entry name" value="HTH_36"/>
    <property type="match status" value="1"/>
</dbReference>
<gene>
    <name evidence="2" type="ORF">bsdtb5_14060</name>
</gene>
<reference evidence="2 3" key="1">
    <citation type="submission" date="2020-11" db="EMBL/GenBank/DDBJ databases">
        <title>Draft genome sequencing of a Lachnospiraceae strain isolated from anoxic soil subjected to BSD treatment.</title>
        <authorList>
            <person name="Uek A."/>
            <person name="Tonouchi A."/>
        </authorList>
    </citation>
    <scope>NUCLEOTIDE SEQUENCE [LARGE SCALE GENOMIC DNA]</scope>
    <source>
        <strain evidence="2 3">TB5</strain>
    </source>
</reference>
<dbReference type="Gene3D" id="1.10.10.10">
    <property type="entry name" value="Winged helix-like DNA-binding domain superfamily/Winged helix DNA-binding domain"/>
    <property type="match status" value="1"/>
</dbReference>
<dbReference type="EMBL" id="AP024169">
    <property type="protein sequence ID" value="BCN30111.1"/>
    <property type="molecule type" value="Genomic_DNA"/>
</dbReference>
<evidence type="ECO:0000313" key="2">
    <source>
        <dbReference type="EMBL" id="BCN30111.1"/>
    </source>
</evidence>
<dbReference type="RefSeq" id="WP_271715358.1">
    <property type="nucleotide sequence ID" value="NZ_AP024169.1"/>
</dbReference>
<name>A0A7R7ICQ2_9FIRM</name>
<dbReference type="Proteomes" id="UP000595897">
    <property type="component" value="Chromosome"/>
</dbReference>
<dbReference type="AlphaFoldDB" id="A0A7R7ICQ2"/>